<sequence>MMDDDKTIELLRKNVKKRNFVYNMKHDEKKNVNEWSKNCEVYVKSKKDADVNVNKKKKN</sequence>
<evidence type="ECO:0000313" key="2">
    <source>
        <dbReference type="Proteomes" id="UP000242913"/>
    </source>
</evidence>
<dbReference type="EMBL" id="KZ270274">
    <property type="protein sequence ID" value="OZC05998.1"/>
    <property type="molecule type" value="Genomic_DNA"/>
</dbReference>
<dbReference type="Proteomes" id="UP000242913">
    <property type="component" value="Unassembled WGS sequence"/>
</dbReference>
<keyword evidence="2" id="KW-1185">Reference proteome</keyword>
<name>A0A238BN80_9BILA</name>
<proteinExistence type="predicted"/>
<organism evidence="1 2">
    <name type="scientific">Onchocerca flexuosa</name>
    <dbReference type="NCBI Taxonomy" id="387005"/>
    <lineage>
        <taxon>Eukaryota</taxon>
        <taxon>Metazoa</taxon>
        <taxon>Ecdysozoa</taxon>
        <taxon>Nematoda</taxon>
        <taxon>Chromadorea</taxon>
        <taxon>Rhabditida</taxon>
        <taxon>Spirurina</taxon>
        <taxon>Spiruromorpha</taxon>
        <taxon>Filarioidea</taxon>
        <taxon>Onchocercidae</taxon>
        <taxon>Onchocerca</taxon>
    </lineage>
</organism>
<accession>A0A238BN80</accession>
<protein>
    <submittedName>
        <fullName evidence="1">Uncharacterized protein</fullName>
    </submittedName>
</protein>
<reference evidence="1 2" key="1">
    <citation type="submission" date="2015-12" db="EMBL/GenBank/DDBJ databases">
        <title>Draft genome of the nematode, Onchocerca flexuosa.</title>
        <authorList>
            <person name="Mitreva M."/>
        </authorList>
    </citation>
    <scope>NUCLEOTIDE SEQUENCE [LARGE SCALE GENOMIC DNA]</scope>
    <source>
        <strain evidence="1">Red Deer</strain>
    </source>
</reference>
<dbReference type="AlphaFoldDB" id="A0A238BN80"/>
<evidence type="ECO:0000313" key="1">
    <source>
        <dbReference type="EMBL" id="OZC05998.1"/>
    </source>
</evidence>
<gene>
    <name evidence="1" type="ORF">X798_07020</name>
</gene>